<dbReference type="AlphaFoldDB" id="A0A1L7WVS3"/>
<proteinExistence type="predicted"/>
<evidence type="ECO:0000313" key="2">
    <source>
        <dbReference type="EMBL" id="CZR56864.1"/>
    </source>
</evidence>
<evidence type="ECO:0000313" key="3">
    <source>
        <dbReference type="Proteomes" id="UP000184330"/>
    </source>
</evidence>
<reference evidence="2 3" key="1">
    <citation type="submission" date="2016-03" db="EMBL/GenBank/DDBJ databases">
        <authorList>
            <person name="Ploux O."/>
        </authorList>
    </citation>
    <scope>NUCLEOTIDE SEQUENCE [LARGE SCALE GENOMIC DNA]</scope>
    <source>
        <strain evidence="2 3">UAMH 11012</strain>
    </source>
</reference>
<dbReference type="PANTHER" id="PTHR35910:SF1">
    <property type="entry name" value="2EXR DOMAIN-CONTAINING PROTEIN"/>
    <property type="match status" value="1"/>
</dbReference>
<protein>
    <recommendedName>
        <fullName evidence="1">2EXR domain-containing protein</fullName>
    </recommendedName>
</protein>
<name>A0A1L7WVS3_9HELO</name>
<feature type="domain" description="2EXR" evidence="1">
    <location>
        <begin position="50"/>
        <end position="146"/>
    </location>
</feature>
<evidence type="ECO:0000259" key="1">
    <source>
        <dbReference type="Pfam" id="PF20150"/>
    </source>
</evidence>
<dbReference type="Pfam" id="PF20150">
    <property type="entry name" value="2EXR"/>
    <property type="match status" value="1"/>
</dbReference>
<sequence length="303" mass="35092">MSNLDDEFAAAVETLRLEAEIAGANKDIFLELPDSDQVLFIQRGEDLKDFQLFADLPIEIRRMIWRECFPNSRSVNITPPCHVRVCHRSYCRPQTRARRYPLPITLHINSESRQETLQNYTIILWKISENERQVSQQLVFDPKRDNLYLRCCCAMGPMISDLDRKKLSRWIKFLQNAAPNAFERIERIEIRGYSTVFDTADLMLKFPDTSLERFCRVGGPAVAKEVVLGGVLQFPGLKHIKINLWIDEVEIGQRSQQKVVGEYQKEITTFLEKHKDIFASEKAPDVVVEGRVGLYWAGITDTW</sequence>
<organism evidence="2 3">
    <name type="scientific">Phialocephala subalpina</name>
    <dbReference type="NCBI Taxonomy" id="576137"/>
    <lineage>
        <taxon>Eukaryota</taxon>
        <taxon>Fungi</taxon>
        <taxon>Dikarya</taxon>
        <taxon>Ascomycota</taxon>
        <taxon>Pezizomycotina</taxon>
        <taxon>Leotiomycetes</taxon>
        <taxon>Helotiales</taxon>
        <taxon>Mollisiaceae</taxon>
        <taxon>Phialocephala</taxon>
        <taxon>Phialocephala fortinii species complex</taxon>
    </lineage>
</organism>
<dbReference type="Proteomes" id="UP000184330">
    <property type="component" value="Unassembled WGS sequence"/>
</dbReference>
<dbReference type="EMBL" id="FJOG01000009">
    <property type="protein sequence ID" value="CZR56864.1"/>
    <property type="molecule type" value="Genomic_DNA"/>
</dbReference>
<keyword evidence="3" id="KW-1185">Reference proteome</keyword>
<dbReference type="InterPro" id="IPR045518">
    <property type="entry name" value="2EXR"/>
</dbReference>
<accession>A0A1L7WVS3</accession>
<gene>
    <name evidence="2" type="ORF">PAC_06753</name>
</gene>
<dbReference type="PANTHER" id="PTHR35910">
    <property type="entry name" value="2EXR DOMAIN-CONTAINING PROTEIN"/>
    <property type="match status" value="1"/>
</dbReference>
<dbReference type="OrthoDB" id="3530648at2759"/>